<dbReference type="Proteomes" id="UP000324479">
    <property type="component" value="Unassembled WGS sequence"/>
</dbReference>
<sequence>MKRSVLHRRLAFATIVLAMMFVWGILLPQLSATQRVRDRQQWLDEHQIDPAAMFYTDLPMMDRP</sequence>
<keyword evidence="3" id="KW-1185">Reference proteome</keyword>
<organism evidence="2 3">
    <name type="scientific">Roseiconus nitratireducens</name>
    <dbReference type="NCBI Taxonomy" id="2605748"/>
    <lineage>
        <taxon>Bacteria</taxon>
        <taxon>Pseudomonadati</taxon>
        <taxon>Planctomycetota</taxon>
        <taxon>Planctomycetia</taxon>
        <taxon>Pirellulales</taxon>
        <taxon>Pirellulaceae</taxon>
        <taxon>Roseiconus</taxon>
    </lineage>
</organism>
<dbReference type="EMBL" id="VWOX01000002">
    <property type="protein sequence ID" value="KAA5546031.1"/>
    <property type="molecule type" value="Genomic_DNA"/>
</dbReference>
<evidence type="ECO:0000313" key="2">
    <source>
        <dbReference type="EMBL" id="KAA5546031.1"/>
    </source>
</evidence>
<keyword evidence="1" id="KW-1133">Transmembrane helix</keyword>
<keyword evidence="1" id="KW-0472">Membrane</keyword>
<gene>
    <name evidence="2" type="ORF">FYK55_03755</name>
</gene>
<feature type="transmembrane region" description="Helical" evidence="1">
    <location>
        <begin position="12"/>
        <end position="30"/>
    </location>
</feature>
<dbReference type="AlphaFoldDB" id="A0A5M6DEQ1"/>
<name>A0A5M6DEQ1_9BACT</name>
<evidence type="ECO:0000256" key="1">
    <source>
        <dbReference type="SAM" id="Phobius"/>
    </source>
</evidence>
<proteinExistence type="predicted"/>
<accession>A0A5M6DEQ1</accession>
<comment type="caution">
    <text evidence="2">The sequence shown here is derived from an EMBL/GenBank/DDBJ whole genome shotgun (WGS) entry which is preliminary data.</text>
</comment>
<evidence type="ECO:0000313" key="3">
    <source>
        <dbReference type="Proteomes" id="UP000324479"/>
    </source>
</evidence>
<dbReference type="RefSeq" id="WP_150075025.1">
    <property type="nucleotide sequence ID" value="NZ_VWOX01000002.1"/>
</dbReference>
<protein>
    <submittedName>
        <fullName evidence="2">Uncharacterized protein</fullName>
    </submittedName>
</protein>
<keyword evidence="1" id="KW-0812">Transmembrane</keyword>
<reference evidence="2 3" key="1">
    <citation type="submission" date="2019-08" db="EMBL/GenBank/DDBJ databases">
        <authorList>
            <person name="Dhanesh K."/>
            <person name="Kumar G."/>
            <person name="Sasikala C."/>
            <person name="Venkata Ramana C."/>
        </authorList>
    </citation>
    <scope>NUCLEOTIDE SEQUENCE [LARGE SCALE GENOMIC DNA]</scope>
    <source>
        <strain evidence="2 3">JC645</strain>
    </source>
</reference>